<gene>
    <name evidence="3" type="ORF">CF651_06985</name>
</gene>
<dbReference type="Proteomes" id="UP000215509">
    <property type="component" value="Unassembled WGS sequence"/>
</dbReference>
<dbReference type="Gene3D" id="3.40.50.10140">
    <property type="entry name" value="Toll/interleukin-1 receptor homology (TIR) domain"/>
    <property type="match status" value="1"/>
</dbReference>
<dbReference type="PROSITE" id="PS50104">
    <property type="entry name" value="TIR"/>
    <property type="match status" value="1"/>
</dbReference>
<dbReference type="SUPFAM" id="SSF52200">
    <property type="entry name" value="Toll/Interleukin receptor TIR domain"/>
    <property type="match status" value="1"/>
</dbReference>
<sequence length="352" mass="40484">MPKIFISHAVKDADVVVQPFIDLLVMGLKVDREEIYYTSGGDIPTGVNFPEHIKTNINSAELVIMMLTDNYMDSDFCLNEMGAAWANNQNIYPIVIPPASYKLLDRSALRGVTNVLTVNENDLLKLRDEMETKGLTGKIRSGEYNLRCKQFLDSIKKYMKQRQKEGPLTVPVGVFTKLQDQLKELETELEEKINECDEKESLIEELKKLKDQTSVKQVLRSHNTDEWDELQEFIDDAKSSLDQLDSMMVSLIFHYRYFSHNFKPEPIDGWSAIHKLAARKFIDQDENKITINDAHPLVRKADKALDLLSDALEGMSPEVTEQFEEEYGLEPDLSNIDVWQKVLRIRGMELSY</sequence>
<name>A0A229UV77_9BACL</name>
<dbReference type="OrthoDB" id="4772211at2"/>
<accession>A0A229UV77</accession>
<evidence type="ECO:0000313" key="4">
    <source>
        <dbReference type="Proteomes" id="UP000215509"/>
    </source>
</evidence>
<feature type="domain" description="TIR" evidence="2">
    <location>
        <begin position="1"/>
        <end position="146"/>
    </location>
</feature>
<proteinExistence type="predicted"/>
<evidence type="ECO:0000259" key="2">
    <source>
        <dbReference type="PROSITE" id="PS50104"/>
    </source>
</evidence>
<reference evidence="3 4" key="1">
    <citation type="submission" date="2017-07" db="EMBL/GenBank/DDBJ databases">
        <title>Genome sequencing and assembly of Paenibacillus rigui.</title>
        <authorList>
            <person name="Mayilraj S."/>
        </authorList>
    </citation>
    <scope>NUCLEOTIDE SEQUENCE [LARGE SCALE GENOMIC DNA]</scope>
    <source>
        <strain evidence="3 4">JCM 16352</strain>
    </source>
</reference>
<protein>
    <recommendedName>
        <fullName evidence="2">TIR domain-containing protein</fullName>
    </recommendedName>
</protein>
<keyword evidence="4" id="KW-1185">Reference proteome</keyword>
<dbReference type="AlphaFoldDB" id="A0A229UV77"/>
<evidence type="ECO:0000313" key="3">
    <source>
        <dbReference type="EMBL" id="OXM87055.1"/>
    </source>
</evidence>
<comment type="caution">
    <text evidence="3">The sequence shown here is derived from an EMBL/GenBank/DDBJ whole genome shotgun (WGS) entry which is preliminary data.</text>
</comment>
<dbReference type="InterPro" id="IPR035897">
    <property type="entry name" value="Toll_tir_struct_dom_sf"/>
</dbReference>
<organism evidence="3 4">
    <name type="scientific">Paenibacillus rigui</name>
    <dbReference type="NCBI Taxonomy" id="554312"/>
    <lineage>
        <taxon>Bacteria</taxon>
        <taxon>Bacillati</taxon>
        <taxon>Bacillota</taxon>
        <taxon>Bacilli</taxon>
        <taxon>Bacillales</taxon>
        <taxon>Paenibacillaceae</taxon>
        <taxon>Paenibacillus</taxon>
    </lineage>
</organism>
<feature type="coiled-coil region" evidence="1">
    <location>
        <begin position="175"/>
        <end position="216"/>
    </location>
</feature>
<dbReference type="Pfam" id="PF13676">
    <property type="entry name" value="TIR_2"/>
    <property type="match status" value="1"/>
</dbReference>
<dbReference type="EMBL" id="NMQW01000009">
    <property type="protein sequence ID" value="OXM87055.1"/>
    <property type="molecule type" value="Genomic_DNA"/>
</dbReference>
<dbReference type="GO" id="GO:0007165">
    <property type="term" value="P:signal transduction"/>
    <property type="evidence" value="ECO:0007669"/>
    <property type="project" value="InterPro"/>
</dbReference>
<dbReference type="InterPro" id="IPR000157">
    <property type="entry name" value="TIR_dom"/>
</dbReference>
<keyword evidence="1" id="KW-0175">Coiled coil</keyword>
<dbReference type="RefSeq" id="WP_094014154.1">
    <property type="nucleotide sequence ID" value="NZ_NMQW01000009.1"/>
</dbReference>
<evidence type="ECO:0000256" key="1">
    <source>
        <dbReference type="SAM" id="Coils"/>
    </source>
</evidence>